<reference evidence="13 14" key="1">
    <citation type="submission" date="2020-02" db="EMBL/GenBank/DDBJ databases">
        <authorList>
            <person name="Yang Z."/>
        </authorList>
    </citation>
    <scope>NUCLEOTIDE SEQUENCE [LARGE SCALE GENOMIC DNA]</scope>
    <source>
        <strain evidence="13 14">HX-7-9</strain>
    </source>
</reference>
<comment type="similarity">
    <text evidence="2">Belongs to the YkuD family.</text>
</comment>
<keyword evidence="5" id="KW-0378">Hydrolase</keyword>
<dbReference type="SUPFAM" id="SSF141523">
    <property type="entry name" value="L,D-transpeptidase catalytic domain-like"/>
    <property type="match status" value="1"/>
</dbReference>
<evidence type="ECO:0000256" key="3">
    <source>
        <dbReference type="ARBA" id="ARBA00022676"/>
    </source>
</evidence>
<dbReference type="Pfam" id="PF03734">
    <property type="entry name" value="YkuD"/>
    <property type="match status" value="1"/>
</dbReference>
<dbReference type="GO" id="GO:0018104">
    <property type="term" value="P:peptidoglycan-protein cross-linking"/>
    <property type="evidence" value="ECO:0007669"/>
    <property type="project" value="TreeGrafter"/>
</dbReference>
<dbReference type="GO" id="GO:0008360">
    <property type="term" value="P:regulation of cell shape"/>
    <property type="evidence" value="ECO:0007669"/>
    <property type="project" value="UniProtKB-UniRule"/>
</dbReference>
<dbReference type="Proteomes" id="UP000482578">
    <property type="component" value="Unassembled WGS sequence"/>
</dbReference>
<sequence>MFPARLFAICLVFTSLGAYATPMPPDVAISPTGMHIVINLPQTRLFVYEDGVLSGDFPVAVGKMLTRTPVGEYTVTGIYRNPAWHVPKSIQEEQRRAGKPVQTVVPPGPDNPLGPVFIRFGEARLGLGIHGTNAPSSVPGFRSHGCVRMKSDQVLPLSYRVPLGTPVTVTYQTVLLGEDAKGELWLSALRDRYQHKDDALPKLADTLLSWQQEKQTPLFGKRVDSALKARSGKPVCLSCQAPADARPAGTLTAVQWLRNAAPAAQEFTAEPAEPVMEPQSEAPLNTAVPSPEAPHSATRAATRQPA</sequence>
<evidence type="ECO:0000256" key="11">
    <source>
        <dbReference type="SAM" id="SignalP"/>
    </source>
</evidence>
<evidence type="ECO:0000256" key="9">
    <source>
        <dbReference type="PROSITE-ProRule" id="PRU01373"/>
    </source>
</evidence>
<evidence type="ECO:0000256" key="7">
    <source>
        <dbReference type="ARBA" id="ARBA00022984"/>
    </source>
</evidence>
<dbReference type="PANTHER" id="PTHR30582">
    <property type="entry name" value="L,D-TRANSPEPTIDASE"/>
    <property type="match status" value="1"/>
</dbReference>
<evidence type="ECO:0000256" key="4">
    <source>
        <dbReference type="ARBA" id="ARBA00022679"/>
    </source>
</evidence>
<keyword evidence="7 9" id="KW-0573">Peptidoglycan synthesis</keyword>
<organism evidence="13 14">
    <name type="scientific">Crenobacter caeni</name>
    <dbReference type="NCBI Taxonomy" id="2705474"/>
    <lineage>
        <taxon>Bacteria</taxon>
        <taxon>Pseudomonadati</taxon>
        <taxon>Pseudomonadota</taxon>
        <taxon>Betaproteobacteria</taxon>
        <taxon>Neisseriales</taxon>
        <taxon>Neisseriaceae</taxon>
        <taxon>Crenobacter</taxon>
    </lineage>
</organism>
<dbReference type="GO" id="GO:0071972">
    <property type="term" value="F:peptidoglycan L,D-transpeptidase activity"/>
    <property type="evidence" value="ECO:0007669"/>
    <property type="project" value="TreeGrafter"/>
</dbReference>
<evidence type="ECO:0000313" key="14">
    <source>
        <dbReference type="Proteomes" id="UP000482578"/>
    </source>
</evidence>
<keyword evidence="6 9" id="KW-0133">Cell shape</keyword>
<accession>A0A6B2KQ10</accession>
<comment type="caution">
    <text evidence="13">The sequence shown here is derived from an EMBL/GenBank/DDBJ whole genome shotgun (WGS) entry which is preliminary data.</text>
</comment>
<dbReference type="GO" id="GO:0071555">
    <property type="term" value="P:cell wall organization"/>
    <property type="evidence" value="ECO:0007669"/>
    <property type="project" value="UniProtKB-UniRule"/>
</dbReference>
<evidence type="ECO:0000256" key="2">
    <source>
        <dbReference type="ARBA" id="ARBA00005992"/>
    </source>
</evidence>
<feature type="chain" id="PRO_5025540997" evidence="11">
    <location>
        <begin position="21"/>
        <end position="306"/>
    </location>
</feature>
<dbReference type="EMBL" id="JAAGAA010000003">
    <property type="protein sequence ID" value="NDV12059.1"/>
    <property type="molecule type" value="Genomic_DNA"/>
</dbReference>
<evidence type="ECO:0000256" key="6">
    <source>
        <dbReference type="ARBA" id="ARBA00022960"/>
    </source>
</evidence>
<evidence type="ECO:0000256" key="5">
    <source>
        <dbReference type="ARBA" id="ARBA00022801"/>
    </source>
</evidence>
<dbReference type="Gene3D" id="2.40.440.10">
    <property type="entry name" value="L,D-transpeptidase catalytic domain-like"/>
    <property type="match status" value="1"/>
</dbReference>
<dbReference type="GO" id="GO:0005576">
    <property type="term" value="C:extracellular region"/>
    <property type="evidence" value="ECO:0007669"/>
    <property type="project" value="TreeGrafter"/>
</dbReference>
<dbReference type="InterPro" id="IPR038063">
    <property type="entry name" value="Transpep_catalytic_dom"/>
</dbReference>
<keyword evidence="14" id="KW-1185">Reference proteome</keyword>
<feature type="region of interest" description="Disordered" evidence="10">
    <location>
        <begin position="265"/>
        <end position="306"/>
    </location>
</feature>
<keyword evidence="8 9" id="KW-0961">Cell wall biogenesis/degradation</keyword>
<evidence type="ECO:0000259" key="12">
    <source>
        <dbReference type="PROSITE" id="PS52029"/>
    </source>
</evidence>
<dbReference type="UniPathway" id="UPA00219"/>
<feature type="active site" description="Proton donor/acceptor" evidence="9">
    <location>
        <position position="130"/>
    </location>
</feature>
<evidence type="ECO:0000256" key="1">
    <source>
        <dbReference type="ARBA" id="ARBA00004752"/>
    </source>
</evidence>
<dbReference type="InterPro" id="IPR005490">
    <property type="entry name" value="LD_TPept_cat_dom"/>
</dbReference>
<keyword evidence="3" id="KW-0328">Glycosyltransferase</keyword>
<evidence type="ECO:0000256" key="8">
    <source>
        <dbReference type="ARBA" id="ARBA00023316"/>
    </source>
</evidence>
<feature type="active site" description="Nucleophile" evidence="9">
    <location>
        <position position="146"/>
    </location>
</feature>
<dbReference type="PROSITE" id="PS52029">
    <property type="entry name" value="LD_TPASE"/>
    <property type="match status" value="1"/>
</dbReference>
<feature type="domain" description="L,D-TPase catalytic" evidence="12">
    <location>
        <begin position="34"/>
        <end position="170"/>
    </location>
</feature>
<dbReference type="PANTHER" id="PTHR30582:SF24">
    <property type="entry name" value="L,D-TRANSPEPTIDASE ERFK_SRFK-RELATED"/>
    <property type="match status" value="1"/>
</dbReference>
<proteinExistence type="inferred from homology"/>
<protein>
    <submittedName>
        <fullName evidence="13">L,D-transpeptidase family protein</fullName>
    </submittedName>
</protein>
<keyword evidence="11" id="KW-0732">Signal</keyword>
<name>A0A6B2KQ10_9NEIS</name>
<dbReference type="CDD" id="cd16913">
    <property type="entry name" value="YkuD_like"/>
    <property type="match status" value="1"/>
</dbReference>
<comment type="pathway">
    <text evidence="1 9">Cell wall biogenesis; peptidoglycan biosynthesis.</text>
</comment>
<evidence type="ECO:0000256" key="10">
    <source>
        <dbReference type="SAM" id="MobiDB-lite"/>
    </source>
</evidence>
<keyword evidence="4" id="KW-0808">Transferase</keyword>
<dbReference type="InterPro" id="IPR050979">
    <property type="entry name" value="LD-transpeptidase"/>
</dbReference>
<evidence type="ECO:0000313" key="13">
    <source>
        <dbReference type="EMBL" id="NDV12059.1"/>
    </source>
</evidence>
<dbReference type="RefSeq" id="WP_163315301.1">
    <property type="nucleotide sequence ID" value="NZ_JAAGAA010000003.1"/>
</dbReference>
<dbReference type="AlphaFoldDB" id="A0A6B2KQ10"/>
<gene>
    <name evidence="13" type="ORF">GZH52_04510</name>
</gene>
<dbReference type="GO" id="GO:0016757">
    <property type="term" value="F:glycosyltransferase activity"/>
    <property type="evidence" value="ECO:0007669"/>
    <property type="project" value="UniProtKB-KW"/>
</dbReference>
<feature type="signal peptide" evidence="11">
    <location>
        <begin position="1"/>
        <end position="20"/>
    </location>
</feature>